<proteinExistence type="predicted"/>
<sequence length="63" mass="7040">MIAAEIYERAGHERVAVDIDEESELEYWVTELGVTADDVRRAVEAVGHQALAVREYLASHTTP</sequence>
<name>A0ABT0YIY0_9BURK</name>
<dbReference type="RefSeq" id="WP_251776243.1">
    <property type="nucleotide sequence ID" value="NZ_JAMKFE010000001.1"/>
</dbReference>
<evidence type="ECO:0000313" key="2">
    <source>
        <dbReference type="Proteomes" id="UP001165541"/>
    </source>
</evidence>
<dbReference type="InterPro" id="IPR022037">
    <property type="entry name" value="DUF3606"/>
</dbReference>
<dbReference type="Pfam" id="PF12244">
    <property type="entry name" value="DUF3606"/>
    <property type="match status" value="1"/>
</dbReference>
<accession>A0ABT0YIY0</accession>
<gene>
    <name evidence="1" type="ORF">M8A51_01070</name>
</gene>
<dbReference type="EMBL" id="JAMKFE010000001">
    <property type="protein sequence ID" value="MCM5678121.1"/>
    <property type="molecule type" value="Genomic_DNA"/>
</dbReference>
<protein>
    <submittedName>
        <fullName evidence="1">DUF3606 domain-containing protein</fullName>
    </submittedName>
</protein>
<keyword evidence="2" id="KW-1185">Reference proteome</keyword>
<evidence type="ECO:0000313" key="1">
    <source>
        <dbReference type="EMBL" id="MCM5678121.1"/>
    </source>
</evidence>
<dbReference type="Proteomes" id="UP001165541">
    <property type="component" value="Unassembled WGS sequence"/>
</dbReference>
<reference evidence="1" key="1">
    <citation type="submission" date="2022-05" db="EMBL/GenBank/DDBJ databases">
        <title>Schlegelella sp. nov., isolated from mangrove soil.</title>
        <authorList>
            <person name="Liu Y."/>
            <person name="Ge X."/>
            <person name="Liu W."/>
        </authorList>
    </citation>
    <scope>NUCLEOTIDE SEQUENCE</scope>
    <source>
        <strain evidence="1">S2-27</strain>
    </source>
</reference>
<comment type="caution">
    <text evidence="1">The sequence shown here is derived from an EMBL/GenBank/DDBJ whole genome shotgun (WGS) entry which is preliminary data.</text>
</comment>
<organism evidence="1 2">
    <name type="scientific">Caldimonas mangrovi</name>
    <dbReference type="NCBI Taxonomy" id="2944811"/>
    <lineage>
        <taxon>Bacteria</taxon>
        <taxon>Pseudomonadati</taxon>
        <taxon>Pseudomonadota</taxon>
        <taxon>Betaproteobacteria</taxon>
        <taxon>Burkholderiales</taxon>
        <taxon>Sphaerotilaceae</taxon>
        <taxon>Caldimonas</taxon>
    </lineage>
</organism>